<evidence type="ECO:0000256" key="1">
    <source>
        <dbReference type="ARBA" id="ARBA00009437"/>
    </source>
</evidence>
<protein>
    <submittedName>
        <fullName evidence="6">LysR family transcriptional regulator</fullName>
    </submittedName>
</protein>
<dbReference type="RefSeq" id="WP_289829085.1">
    <property type="nucleotide sequence ID" value="NZ_JAUEDK010000008.1"/>
</dbReference>
<dbReference type="InterPro" id="IPR058163">
    <property type="entry name" value="LysR-type_TF_proteobact-type"/>
</dbReference>
<dbReference type="InterPro" id="IPR000847">
    <property type="entry name" value="LysR_HTH_N"/>
</dbReference>
<dbReference type="Pfam" id="PF00126">
    <property type="entry name" value="HTH_1"/>
    <property type="match status" value="1"/>
</dbReference>
<feature type="domain" description="HTH lysR-type" evidence="5">
    <location>
        <begin position="10"/>
        <end position="65"/>
    </location>
</feature>
<dbReference type="PANTHER" id="PTHR30537">
    <property type="entry name" value="HTH-TYPE TRANSCRIPTIONAL REGULATOR"/>
    <property type="match status" value="1"/>
</dbReference>
<evidence type="ECO:0000259" key="5">
    <source>
        <dbReference type="PROSITE" id="PS50931"/>
    </source>
</evidence>
<gene>
    <name evidence="6" type="ORF">QU481_06335</name>
</gene>
<proteinExistence type="inferred from homology"/>
<keyword evidence="2" id="KW-0805">Transcription regulation</keyword>
<dbReference type="InterPro" id="IPR005119">
    <property type="entry name" value="LysR_subst-bd"/>
</dbReference>
<dbReference type="PROSITE" id="PS50931">
    <property type="entry name" value="HTH_LYSR"/>
    <property type="match status" value="1"/>
</dbReference>
<dbReference type="Pfam" id="PF03466">
    <property type="entry name" value="LysR_substrate"/>
    <property type="match status" value="1"/>
</dbReference>
<reference evidence="6" key="1">
    <citation type="submission" date="2023-06" db="EMBL/GenBank/DDBJ databases">
        <authorList>
            <person name="Zhang S."/>
        </authorList>
    </citation>
    <scope>NUCLEOTIDE SEQUENCE</scope>
    <source>
        <strain evidence="6">SG2303</strain>
    </source>
</reference>
<dbReference type="Gene3D" id="1.10.10.10">
    <property type="entry name" value="Winged helix-like DNA-binding domain superfamily/Winged helix DNA-binding domain"/>
    <property type="match status" value="1"/>
</dbReference>
<dbReference type="SUPFAM" id="SSF53850">
    <property type="entry name" value="Periplasmic binding protein-like II"/>
    <property type="match status" value="1"/>
</dbReference>
<comment type="similarity">
    <text evidence="1">Belongs to the LysR transcriptional regulatory family.</text>
</comment>
<dbReference type="PRINTS" id="PR00039">
    <property type="entry name" value="HTHLYSR"/>
</dbReference>
<dbReference type="EMBL" id="JAUEDK010000008">
    <property type="protein sequence ID" value="MDN0074514.1"/>
    <property type="molecule type" value="Genomic_DNA"/>
</dbReference>
<comment type="caution">
    <text evidence="6">The sequence shown here is derived from an EMBL/GenBank/DDBJ whole genome shotgun (WGS) entry which is preliminary data.</text>
</comment>
<evidence type="ECO:0000313" key="6">
    <source>
        <dbReference type="EMBL" id="MDN0074514.1"/>
    </source>
</evidence>
<evidence type="ECO:0000313" key="7">
    <source>
        <dbReference type="Proteomes" id="UP001168540"/>
    </source>
</evidence>
<accession>A0ABT7XLQ4</accession>
<dbReference type="SUPFAM" id="SSF46785">
    <property type="entry name" value="Winged helix' DNA-binding domain"/>
    <property type="match status" value="1"/>
</dbReference>
<dbReference type="CDD" id="cd08422">
    <property type="entry name" value="PBP2_CrgA_like"/>
    <property type="match status" value="1"/>
</dbReference>
<dbReference type="Proteomes" id="UP001168540">
    <property type="component" value="Unassembled WGS sequence"/>
</dbReference>
<evidence type="ECO:0000256" key="2">
    <source>
        <dbReference type="ARBA" id="ARBA00023015"/>
    </source>
</evidence>
<organism evidence="6 7">
    <name type="scientific">Crenobacter oryzisoli</name>
    <dbReference type="NCBI Taxonomy" id="3056844"/>
    <lineage>
        <taxon>Bacteria</taxon>
        <taxon>Pseudomonadati</taxon>
        <taxon>Pseudomonadota</taxon>
        <taxon>Betaproteobacteria</taxon>
        <taxon>Neisseriales</taxon>
        <taxon>Neisseriaceae</taxon>
        <taxon>Crenobacter</taxon>
    </lineage>
</organism>
<dbReference type="Gene3D" id="3.40.190.290">
    <property type="match status" value="1"/>
</dbReference>
<keyword evidence="7" id="KW-1185">Reference proteome</keyword>
<name>A0ABT7XLQ4_9NEIS</name>
<keyword evidence="4" id="KW-0804">Transcription</keyword>
<evidence type="ECO:0000256" key="4">
    <source>
        <dbReference type="ARBA" id="ARBA00023163"/>
    </source>
</evidence>
<keyword evidence="3" id="KW-0238">DNA-binding</keyword>
<dbReference type="PANTHER" id="PTHR30537:SF5">
    <property type="entry name" value="HTH-TYPE TRANSCRIPTIONAL ACTIVATOR TTDR-RELATED"/>
    <property type="match status" value="1"/>
</dbReference>
<dbReference type="InterPro" id="IPR036388">
    <property type="entry name" value="WH-like_DNA-bd_sf"/>
</dbReference>
<sequence length="310" mass="35037">MGTNNSLALLTEMATFVRVVETGSFSAAARQLGLTPSAVSRQVARLEQALSTRLLERTTRKLRLSESGTEAFKRCQEMVQAARSVMDMSGSFGGEAEGLVRVSVAKAVGRFVLHPHMPEFLRRYPKVDVQLILEDRYLDLIDDQVDLAIRITDQPPPGLAGRPLIPIEHLICATRDYLEQRGWPQHPHDLAEHSCIYLGENANDRRWKFRKGAETVTVTVHGRYIANHTEVRLEGVLQHLGIGSLPYFTARRALEADQIVQVLPDWDFIASYYGTAWILYSPTRYLSPKLRVFIDYLVECLADEPRLPRP</sequence>
<evidence type="ECO:0000256" key="3">
    <source>
        <dbReference type="ARBA" id="ARBA00023125"/>
    </source>
</evidence>
<dbReference type="InterPro" id="IPR036390">
    <property type="entry name" value="WH_DNA-bd_sf"/>
</dbReference>